<name>A0ABY5P7Z3_9LACT</name>
<dbReference type="InterPro" id="IPR050464">
    <property type="entry name" value="Zeta_carotene_desat/Oxidored"/>
</dbReference>
<evidence type="ECO:0000313" key="1">
    <source>
        <dbReference type="EMBL" id="UUX34705.1"/>
    </source>
</evidence>
<dbReference type="PANTHER" id="PTHR42923">
    <property type="entry name" value="PROTOPORPHYRINOGEN OXIDASE"/>
    <property type="match status" value="1"/>
</dbReference>
<dbReference type="Gene3D" id="3.50.50.60">
    <property type="entry name" value="FAD/NAD(P)-binding domain"/>
    <property type="match status" value="1"/>
</dbReference>
<dbReference type="Pfam" id="PF13450">
    <property type="entry name" value="NAD_binding_8"/>
    <property type="match status" value="1"/>
</dbReference>
<dbReference type="EMBL" id="CP102453">
    <property type="protein sequence ID" value="UUX34705.1"/>
    <property type="molecule type" value="Genomic_DNA"/>
</dbReference>
<dbReference type="PANTHER" id="PTHR42923:SF3">
    <property type="entry name" value="PROTOPORPHYRINOGEN OXIDASE"/>
    <property type="match status" value="1"/>
</dbReference>
<protein>
    <submittedName>
        <fullName evidence="1">FAD-dependent oxidoreductase</fullName>
    </submittedName>
</protein>
<dbReference type="Gene3D" id="3.30.70.1990">
    <property type="match status" value="1"/>
</dbReference>
<reference evidence="1 2" key="1">
    <citation type="submission" date="2022-08" db="EMBL/GenBank/DDBJ databases">
        <title>Aerococcaceae sp. nov isolated from spoiled eye mask.</title>
        <authorList>
            <person name="Zhou G."/>
            <person name="Xie X.-B."/>
            <person name="Shi Q.-S."/>
            <person name="Wang Y.-S."/>
            <person name="Wen X."/>
            <person name="Peng H."/>
            <person name="Yang X.-J."/>
            <person name="Tao H.-B."/>
            <person name="Huang X.-M."/>
        </authorList>
    </citation>
    <scope>NUCLEOTIDE SEQUENCE [LARGE SCALE GENOMIC DNA]</scope>
    <source>
        <strain evidence="2">DM20194951</strain>
    </source>
</reference>
<dbReference type="PRINTS" id="PR00419">
    <property type="entry name" value="ADXRDTASE"/>
</dbReference>
<dbReference type="SUPFAM" id="SSF51905">
    <property type="entry name" value="FAD/NAD(P)-binding domain"/>
    <property type="match status" value="1"/>
</dbReference>
<sequence length="419" mass="48794">MRKQDKKIAIIGGGISGLSASWFLKKKGYTNVTLFEKNNRVGGQAETFYYDESSYELGAFLGLSTQRETLSIMNELGIDDNKTMIEWLFYDTKGNQIFQLFDGQTQAFLNEYQHYKKIYIDYPEIEEFGFFNIPLTFEKPFYQWFGLNNYDNMGKVLSQYMALFGVSNLQKIPVFYILQVLNYKTLRDLLKIEITPVLTWGGGLNVFTSKLSFQVPHLKLSSPVTEVKRNFDGIYIKTPYETDRFDEVIITTNLKDSLEFLDADDEEFNLFNLIQTKSMASYLFRVKATTIKSGIIRENLFPNRNGHVFAWWKQNPKTTNSFQIICVYAMDISSMSQKEKVDIVISDLAMIGFTEIDFFTYRHWDVLPHVVTEDILDNFYNRLYSLQGNHGTYYSGEILSGITIEKGIQFSKWLIEKYF</sequence>
<gene>
    <name evidence="1" type="ORF">NRE15_03375</name>
</gene>
<accession>A0ABY5P7Z3</accession>
<evidence type="ECO:0000313" key="2">
    <source>
        <dbReference type="Proteomes" id="UP001315967"/>
    </source>
</evidence>
<dbReference type="Gene3D" id="1.10.405.20">
    <property type="match status" value="1"/>
</dbReference>
<dbReference type="RefSeq" id="WP_313794206.1">
    <property type="nucleotide sequence ID" value="NZ_CP102453.1"/>
</dbReference>
<keyword evidence="2" id="KW-1185">Reference proteome</keyword>
<organism evidence="1 2">
    <name type="scientific">Fundicoccus culcitae</name>
    <dbReference type="NCBI Taxonomy" id="2969821"/>
    <lineage>
        <taxon>Bacteria</taxon>
        <taxon>Bacillati</taxon>
        <taxon>Bacillota</taxon>
        <taxon>Bacilli</taxon>
        <taxon>Lactobacillales</taxon>
        <taxon>Aerococcaceae</taxon>
        <taxon>Fundicoccus</taxon>
    </lineage>
</organism>
<proteinExistence type="predicted"/>
<dbReference type="InterPro" id="IPR036188">
    <property type="entry name" value="FAD/NAD-bd_sf"/>
</dbReference>
<dbReference type="Proteomes" id="UP001315967">
    <property type="component" value="Chromosome"/>
</dbReference>